<reference evidence="1 2" key="1">
    <citation type="submission" date="2019-10" db="EMBL/GenBank/DDBJ databases">
        <authorList>
            <person name="Palmer J.M."/>
        </authorList>
    </citation>
    <scope>NUCLEOTIDE SEQUENCE [LARGE SCALE GENOMIC DNA]</scope>
    <source>
        <strain evidence="1 2">TWF730</strain>
    </source>
</reference>
<evidence type="ECO:0000313" key="2">
    <source>
        <dbReference type="Proteomes" id="UP001373714"/>
    </source>
</evidence>
<comment type="caution">
    <text evidence="1">The sequence shown here is derived from an EMBL/GenBank/DDBJ whole genome shotgun (WGS) entry which is preliminary data.</text>
</comment>
<proteinExistence type="predicted"/>
<protein>
    <submittedName>
        <fullName evidence="1">Uncharacterized protein</fullName>
    </submittedName>
</protein>
<dbReference type="Proteomes" id="UP001373714">
    <property type="component" value="Unassembled WGS sequence"/>
</dbReference>
<keyword evidence="2" id="KW-1185">Reference proteome</keyword>
<dbReference type="EMBL" id="JAVHNS010000009">
    <property type="protein sequence ID" value="KAK6343240.1"/>
    <property type="molecule type" value="Genomic_DNA"/>
</dbReference>
<sequence length="99" mass="11532">MSFPPAAHMYAQACPQSRNISSRIVWRQAIFRDWHLHSHLHFVKPSQLLFFPPLWTRLALNGTSTWDLVYLINHNPLQSTRLGNTYQVVADHLQLSRSP</sequence>
<dbReference type="AlphaFoldDB" id="A0AAV9UM57"/>
<name>A0AAV9UM57_9PEZI</name>
<gene>
    <name evidence="1" type="ORF">TWF730_010837</name>
</gene>
<evidence type="ECO:0000313" key="1">
    <source>
        <dbReference type="EMBL" id="KAK6343240.1"/>
    </source>
</evidence>
<accession>A0AAV9UM57</accession>
<organism evidence="1 2">
    <name type="scientific">Orbilia blumenaviensis</name>
    <dbReference type="NCBI Taxonomy" id="1796055"/>
    <lineage>
        <taxon>Eukaryota</taxon>
        <taxon>Fungi</taxon>
        <taxon>Dikarya</taxon>
        <taxon>Ascomycota</taxon>
        <taxon>Pezizomycotina</taxon>
        <taxon>Orbiliomycetes</taxon>
        <taxon>Orbiliales</taxon>
        <taxon>Orbiliaceae</taxon>
        <taxon>Orbilia</taxon>
    </lineage>
</organism>